<feature type="region of interest" description="Disordered" evidence="2">
    <location>
        <begin position="519"/>
        <end position="561"/>
    </location>
</feature>
<dbReference type="GO" id="GO:0005634">
    <property type="term" value="C:nucleus"/>
    <property type="evidence" value="ECO:0000318"/>
    <property type="project" value="GO_Central"/>
</dbReference>
<evidence type="ECO:0000313" key="4">
    <source>
        <dbReference type="Proteomes" id="UP000222542"/>
    </source>
</evidence>
<gene>
    <name evidence="3" type="ORF">T459_13329</name>
</gene>
<dbReference type="EMBL" id="AYRZ02000004">
    <property type="protein sequence ID" value="PHT84886.1"/>
    <property type="molecule type" value="Genomic_DNA"/>
</dbReference>
<proteinExistence type="inferred from homology"/>
<dbReference type="Gramene" id="PHT84886">
    <property type="protein sequence ID" value="PHT84886"/>
    <property type="gene ID" value="T459_13329"/>
</dbReference>
<evidence type="ECO:0000256" key="1">
    <source>
        <dbReference type="ARBA" id="ARBA00009078"/>
    </source>
</evidence>
<reference evidence="3 4" key="2">
    <citation type="journal article" date="2017" name="Genome Biol.">
        <title>New reference genome sequences of hot pepper reveal the massive evolution of plant disease-resistance genes by retroduplication.</title>
        <authorList>
            <person name="Kim S."/>
            <person name="Park J."/>
            <person name="Yeom S.I."/>
            <person name="Kim Y.M."/>
            <person name="Seo E."/>
            <person name="Kim K.T."/>
            <person name="Kim M.S."/>
            <person name="Lee J.M."/>
            <person name="Cheong K."/>
            <person name="Shin H.S."/>
            <person name="Kim S.B."/>
            <person name="Han K."/>
            <person name="Lee J."/>
            <person name="Park M."/>
            <person name="Lee H.A."/>
            <person name="Lee H.Y."/>
            <person name="Lee Y."/>
            <person name="Oh S."/>
            <person name="Lee J.H."/>
            <person name="Choi E."/>
            <person name="Choi E."/>
            <person name="Lee S.E."/>
            <person name="Jeon J."/>
            <person name="Kim H."/>
            <person name="Choi G."/>
            <person name="Song H."/>
            <person name="Lee J."/>
            <person name="Lee S.C."/>
            <person name="Kwon J.K."/>
            <person name="Lee H.Y."/>
            <person name="Koo N."/>
            <person name="Hong Y."/>
            <person name="Kim R.W."/>
            <person name="Kang W.H."/>
            <person name="Huh J.H."/>
            <person name="Kang B.C."/>
            <person name="Yang T.J."/>
            <person name="Lee Y.H."/>
            <person name="Bennetzen J.L."/>
            <person name="Choi D."/>
        </authorList>
    </citation>
    <scope>NUCLEOTIDE SEQUENCE [LARGE SCALE GENOMIC DNA]</scope>
    <source>
        <strain evidence="4">cv. CM334</strain>
    </source>
</reference>
<dbReference type="GO" id="GO:0042274">
    <property type="term" value="P:ribosomal small subunit biogenesis"/>
    <property type="evidence" value="ECO:0000318"/>
    <property type="project" value="GO_Central"/>
</dbReference>
<organism evidence="3 4">
    <name type="scientific">Capsicum annuum</name>
    <name type="common">Capsicum pepper</name>
    <dbReference type="NCBI Taxonomy" id="4072"/>
    <lineage>
        <taxon>Eukaryota</taxon>
        <taxon>Viridiplantae</taxon>
        <taxon>Streptophyta</taxon>
        <taxon>Embryophyta</taxon>
        <taxon>Tracheophyta</taxon>
        <taxon>Spermatophyta</taxon>
        <taxon>Magnoliopsida</taxon>
        <taxon>eudicotyledons</taxon>
        <taxon>Gunneridae</taxon>
        <taxon>Pentapetalae</taxon>
        <taxon>asterids</taxon>
        <taxon>lamiids</taxon>
        <taxon>Solanales</taxon>
        <taxon>Solanaceae</taxon>
        <taxon>Solanoideae</taxon>
        <taxon>Capsiceae</taxon>
        <taxon>Capsicum</taxon>
    </lineage>
</organism>
<keyword evidence="4" id="KW-1185">Reference proteome</keyword>
<dbReference type="InterPro" id="IPR007307">
    <property type="entry name" value="Ltv1"/>
</dbReference>
<dbReference type="AlphaFoldDB" id="A0A2G2ZSC1"/>
<dbReference type="PANTHER" id="PTHR21531:SF0">
    <property type="entry name" value="PROTEIN LTV1 HOMOLOG"/>
    <property type="match status" value="1"/>
</dbReference>
<name>A0A2G2ZSC1_CAPAN</name>
<dbReference type="GO" id="GO:0005829">
    <property type="term" value="C:cytosol"/>
    <property type="evidence" value="ECO:0000318"/>
    <property type="project" value="GO_Central"/>
</dbReference>
<evidence type="ECO:0000256" key="2">
    <source>
        <dbReference type="SAM" id="MobiDB-lite"/>
    </source>
</evidence>
<sequence>MEVNRLIDYHGHHDYESYYGDRDTDNLVKGHPLERLDHSRGLYSWHGIDTLPAGITDWTTLDQIRSISVNFSISVVEVSWGHVQSTPYLDSLEAFRLQSFQTSYSDRCFSFDVDRFYPVLFQFYFKYLNLMMMKYLIAPIKLEYQMNTSDNSSTKLATGLKRPAPVTGGCRIEGFVRVKQVPGNLIISARSEAHSFDASQMNMSHVTFSFSFGEILELGFPDDGYNYLEHLREIKNTGGGSAYYENPKAKLNELPHDVKAYDASRVEVVKVNDDSYEKYVYNVAAKTVGVRVQKAVDPEVAALLDDSDLSRFGSDDEDLELEEDFVIKANLPDGAVNVELDKNLSLPDKSDVDNVGSSDTAGNVQRNEAKFASFEEKPRACRLLDEQFDLYDERYVGGNERHESLAEKLNHAFKECAIDNNGPDDGELLEPAANVISRCRECAEKYENENPEEETALFEESSSDSEVWDCETIVSTYSNLDNHPGKIVPPESRRRKLLPAISEASPIISLKGKEKLPFDYLPTKGKHSVQKEDKKKRGSEKEEKDNSKTEQLKRKQNGQESRDEKKERKFYCCILMLIFWNPFAQYRLHIVGYLSVELVLHLACAI</sequence>
<dbReference type="Proteomes" id="UP000222542">
    <property type="component" value="Unassembled WGS sequence"/>
</dbReference>
<comment type="similarity">
    <text evidence="1">Belongs to the LTV1 family.</text>
</comment>
<protein>
    <submittedName>
        <fullName evidence="3">Uncharacterized protein</fullName>
    </submittedName>
</protein>
<accession>A0A2G2ZSC1</accession>
<dbReference type="GO" id="GO:0000056">
    <property type="term" value="P:ribosomal small subunit export from nucleus"/>
    <property type="evidence" value="ECO:0000318"/>
    <property type="project" value="GO_Central"/>
</dbReference>
<feature type="compositionally biased region" description="Basic and acidic residues" evidence="2">
    <location>
        <begin position="529"/>
        <end position="553"/>
    </location>
</feature>
<dbReference type="GO" id="GO:0030688">
    <property type="term" value="C:preribosome, small subunit precursor"/>
    <property type="evidence" value="ECO:0000318"/>
    <property type="project" value="GO_Central"/>
</dbReference>
<dbReference type="STRING" id="4072.A0A2G2ZSC1"/>
<reference evidence="3 4" key="1">
    <citation type="journal article" date="2014" name="Nat. Genet.">
        <title>Genome sequence of the hot pepper provides insights into the evolution of pungency in Capsicum species.</title>
        <authorList>
            <person name="Kim S."/>
            <person name="Park M."/>
            <person name="Yeom S.I."/>
            <person name="Kim Y.M."/>
            <person name="Lee J.M."/>
            <person name="Lee H.A."/>
            <person name="Seo E."/>
            <person name="Choi J."/>
            <person name="Cheong K."/>
            <person name="Kim K.T."/>
            <person name="Jung K."/>
            <person name="Lee G.W."/>
            <person name="Oh S.K."/>
            <person name="Bae C."/>
            <person name="Kim S.B."/>
            <person name="Lee H.Y."/>
            <person name="Kim S.Y."/>
            <person name="Kim M.S."/>
            <person name="Kang B.C."/>
            <person name="Jo Y.D."/>
            <person name="Yang H.B."/>
            <person name="Jeong H.J."/>
            <person name="Kang W.H."/>
            <person name="Kwon J.K."/>
            <person name="Shin C."/>
            <person name="Lim J.Y."/>
            <person name="Park J.H."/>
            <person name="Huh J.H."/>
            <person name="Kim J.S."/>
            <person name="Kim B.D."/>
            <person name="Cohen O."/>
            <person name="Paran I."/>
            <person name="Suh M.C."/>
            <person name="Lee S.B."/>
            <person name="Kim Y.K."/>
            <person name="Shin Y."/>
            <person name="Noh S.J."/>
            <person name="Park J."/>
            <person name="Seo Y.S."/>
            <person name="Kwon S.Y."/>
            <person name="Kim H.A."/>
            <person name="Park J.M."/>
            <person name="Kim H.J."/>
            <person name="Choi S.B."/>
            <person name="Bosland P.W."/>
            <person name="Reeves G."/>
            <person name="Jo S.H."/>
            <person name="Lee B.W."/>
            <person name="Cho H.T."/>
            <person name="Choi H.S."/>
            <person name="Lee M.S."/>
            <person name="Yu Y."/>
            <person name="Do Choi Y."/>
            <person name="Park B.S."/>
            <person name="van Deynze A."/>
            <person name="Ashrafi H."/>
            <person name="Hill T."/>
            <person name="Kim W.T."/>
            <person name="Pai H.S."/>
            <person name="Ahn H.K."/>
            <person name="Yeam I."/>
            <person name="Giovannoni J.J."/>
            <person name="Rose J.K."/>
            <person name="Sorensen I."/>
            <person name="Lee S.J."/>
            <person name="Kim R.W."/>
            <person name="Choi I.Y."/>
            <person name="Choi B.S."/>
            <person name="Lim J.S."/>
            <person name="Lee Y.H."/>
            <person name="Choi D."/>
        </authorList>
    </citation>
    <scope>NUCLEOTIDE SEQUENCE [LARGE SCALE GENOMIC DNA]</scope>
    <source>
        <strain evidence="4">cv. CM334</strain>
    </source>
</reference>
<comment type="caution">
    <text evidence="3">The sequence shown here is derived from an EMBL/GenBank/DDBJ whole genome shotgun (WGS) entry which is preliminary data.</text>
</comment>
<dbReference type="PANTHER" id="PTHR21531">
    <property type="entry name" value="LOW-TEMPERATURE VIABILITY PROTEIN LTV1-RELATED"/>
    <property type="match status" value="1"/>
</dbReference>
<evidence type="ECO:0000313" key="3">
    <source>
        <dbReference type="EMBL" id="PHT84886.1"/>
    </source>
</evidence>